<evidence type="ECO:0000313" key="2">
    <source>
        <dbReference type="Proteomes" id="UP000027138"/>
    </source>
</evidence>
<dbReference type="PANTHER" id="PTHR35218">
    <property type="entry name" value="RNASE H DOMAIN-CONTAINING PROTEIN"/>
    <property type="match status" value="1"/>
</dbReference>
<dbReference type="OrthoDB" id="1750980at2759"/>
<evidence type="ECO:0000313" key="1">
    <source>
        <dbReference type="EMBL" id="KDP39768.1"/>
    </source>
</evidence>
<keyword evidence="2" id="KW-1185">Reference proteome</keyword>
<sequence length="195" mass="22006">MSILIWNIQGIAATRSAHNLKNLCSTKKTGVLILVEPQVSGEKADGVSMTLGFECLVRVEAVGRSGGIELFWNSTFGSISVLKTHSQFIHCKVIRNRVSWLYTANYGSPNEYYRKFLFSDLSSLARHIHSPRGSRARFQLFRSSGGYNRVGPHVISHCNQFWNWLNDLQLADLGFIGAKFTWWKGDLLLVFVQPV</sequence>
<proteinExistence type="predicted"/>
<dbReference type="Proteomes" id="UP000027138">
    <property type="component" value="Unassembled WGS sequence"/>
</dbReference>
<dbReference type="Gene3D" id="3.60.10.10">
    <property type="entry name" value="Endonuclease/exonuclease/phosphatase"/>
    <property type="match status" value="1"/>
</dbReference>
<gene>
    <name evidence="1" type="ORF">JCGZ_04927</name>
</gene>
<accession>A0A067KXU3</accession>
<protein>
    <recommendedName>
        <fullName evidence="3">Endonuclease/exonuclease/phosphatase domain-containing protein</fullName>
    </recommendedName>
</protein>
<organism evidence="1 2">
    <name type="scientific">Jatropha curcas</name>
    <name type="common">Barbados nut</name>
    <dbReference type="NCBI Taxonomy" id="180498"/>
    <lineage>
        <taxon>Eukaryota</taxon>
        <taxon>Viridiplantae</taxon>
        <taxon>Streptophyta</taxon>
        <taxon>Embryophyta</taxon>
        <taxon>Tracheophyta</taxon>
        <taxon>Spermatophyta</taxon>
        <taxon>Magnoliopsida</taxon>
        <taxon>eudicotyledons</taxon>
        <taxon>Gunneridae</taxon>
        <taxon>Pentapetalae</taxon>
        <taxon>rosids</taxon>
        <taxon>fabids</taxon>
        <taxon>Malpighiales</taxon>
        <taxon>Euphorbiaceae</taxon>
        <taxon>Crotonoideae</taxon>
        <taxon>Jatropheae</taxon>
        <taxon>Jatropha</taxon>
    </lineage>
</organism>
<reference evidence="1 2" key="1">
    <citation type="journal article" date="2014" name="PLoS ONE">
        <title>Global Analysis of Gene Expression Profiles in Physic Nut (Jatropha curcas L.) Seedlings Exposed to Salt Stress.</title>
        <authorList>
            <person name="Zhang L."/>
            <person name="Zhang C."/>
            <person name="Wu P."/>
            <person name="Chen Y."/>
            <person name="Li M."/>
            <person name="Jiang H."/>
            <person name="Wu G."/>
        </authorList>
    </citation>
    <scope>NUCLEOTIDE SEQUENCE [LARGE SCALE GENOMIC DNA]</scope>
    <source>
        <strain evidence="2">cv. GZQX0401</strain>
        <tissue evidence="1">Young leaves</tissue>
    </source>
</reference>
<evidence type="ECO:0008006" key="3">
    <source>
        <dbReference type="Google" id="ProtNLM"/>
    </source>
</evidence>
<dbReference type="EMBL" id="KK914346">
    <property type="protein sequence ID" value="KDP39768.1"/>
    <property type="molecule type" value="Genomic_DNA"/>
</dbReference>
<dbReference type="InterPro" id="IPR036691">
    <property type="entry name" value="Endo/exonu/phosph_ase_sf"/>
</dbReference>
<dbReference type="PANTHER" id="PTHR35218:SF9">
    <property type="entry name" value="ENDONUCLEASE_EXONUCLEASE_PHOSPHATASE DOMAIN-CONTAINING PROTEIN"/>
    <property type="match status" value="1"/>
</dbReference>
<name>A0A067KXU3_JATCU</name>
<dbReference type="AlphaFoldDB" id="A0A067KXU3"/>
<dbReference type="STRING" id="180498.A0A067KXU3"/>
<dbReference type="SUPFAM" id="SSF56219">
    <property type="entry name" value="DNase I-like"/>
    <property type="match status" value="1"/>
</dbReference>